<reference evidence="1 2" key="1">
    <citation type="submission" date="2015-03" db="EMBL/GenBank/DDBJ databases">
        <title>Genome Sequence of Kiloniella spongiae MEBiC09566, isolated from a marine sponge.</title>
        <authorList>
            <person name="Shao Z."/>
            <person name="Wang L."/>
            <person name="Li X."/>
        </authorList>
    </citation>
    <scope>NUCLEOTIDE SEQUENCE [LARGE SCALE GENOMIC DNA]</scope>
    <source>
        <strain evidence="1 2">MEBiC09566</strain>
    </source>
</reference>
<dbReference type="AlphaFoldDB" id="A0A0H2MFL2"/>
<accession>A0A0H2MFL2</accession>
<sequence length="84" mass="9995">MKGSQMEMLFRWNSTDVQFVWDRLHAFVQRIRFNCLNLGYRVVTKPATTSAGFIIKNLIIFKTLRTLQIAFGELIFFFRKINVF</sequence>
<dbReference type="EMBL" id="LAQL01000006">
    <property type="protein sequence ID" value="KLN60991.1"/>
    <property type="molecule type" value="Genomic_DNA"/>
</dbReference>
<gene>
    <name evidence="1" type="ORF">WH96_11240</name>
</gene>
<proteinExistence type="predicted"/>
<organism evidence="1 2">
    <name type="scientific">Kiloniella spongiae</name>
    <dbReference type="NCBI Taxonomy" id="1489064"/>
    <lineage>
        <taxon>Bacteria</taxon>
        <taxon>Pseudomonadati</taxon>
        <taxon>Pseudomonadota</taxon>
        <taxon>Alphaproteobacteria</taxon>
        <taxon>Rhodospirillales</taxon>
        <taxon>Kiloniellaceae</taxon>
        <taxon>Kiloniella</taxon>
    </lineage>
</organism>
<evidence type="ECO:0000313" key="2">
    <source>
        <dbReference type="Proteomes" id="UP000035444"/>
    </source>
</evidence>
<protein>
    <submittedName>
        <fullName evidence="1">Uncharacterized protein</fullName>
    </submittedName>
</protein>
<dbReference type="Proteomes" id="UP000035444">
    <property type="component" value="Unassembled WGS sequence"/>
</dbReference>
<evidence type="ECO:0000313" key="1">
    <source>
        <dbReference type="EMBL" id="KLN60991.1"/>
    </source>
</evidence>
<name>A0A0H2MFL2_9PROT</name>
<comment type="caution">
    <text evidence="1">The sequence shown here is derived from an EMBL/GenBank/DDBJ whole genome shotgun (WGS) entry which is preliminary data.</text>
</comment>
<keyword evidence="2" id="KW-1185">Reference proteome</keyword>